<feature type="transmembrane region" description="Helical" evidence="1">
    <location>
        <begin position="206"/>
        <end position="228"/>
    </location>
</feature>
<keyword evidence="1" id="KW-1133">Transmembrane helix</keyword>
<dbReference type="EMBL" id="QJPH01000424">
    <property type="protein sequence ID" value="PZN74538.1"/>
    <property type="molecule type" value="Genomic_DNA"/>
</dbReference>
<evidence type="ECO:0000313" key="3">
    <source>
        <dbReference type="Proteomes" id="UP000249396"/>
    </source>
</evidence>
<sequence>MLKLNTRIDLNLQEFLAWWGGELAFLVPKRLLKLLGWGRARLVLARKSDGLHVTYLSEEGVRNIELSPLDDNAPSNRGLVGNPELDDAELVLRLGPEQSLVRVFKLPAIAEENLQQVASFEMDRLTPFNANQVYFDVKLIERLPGTRQIRVELVAAPRKLLDAILDELIALGWSPERVDLVAGNDGLGHNLLPEKFRPQKSRLPKLFTIASSILLFLLVISVLGLPILMNQKLLAELQAQVKSVGKTAKEVQ</sequence>
<protein>
    <submittedName>
        <fullName evidence="2">General secretion pathway protein GspI</fullName>
    </submittedName>
</protein>
<evidence type="ECO:0000256" key="1">
    <source>
        <dbReference type="SAM" id="Phobius"/>
    </source>
</evidence>
<dbReference type="AlphaFoldDB" id="A0A2W4R324"/>
<gene>
    <name evidence="2" type="ORF">DM484_21070</name>
</gene>
<reference evidence="2 3" key="1">
    <citation type="journal article" date="2018" name="Aquat. Microb. Ecol.">
        <title>Gammaproteobacterial methanotrophs dominate.</title>
        <authorList>
            <person name="Rissanen A.J."/>
            <person name="Saarenheimo J."/>
            <person name="Tiirola M."/>
            <person name="Peura S."/>
            <person name="Aalto S.L."/>
            <person name="Karvinen A."/>
            <person name="Nykanen H."/>
        </authorList>
    </citation>
    <scope>NUCLEOTIDE SEQUENCE [LARGE SCALE GENOMIC DNA]</scope>
    <source>
        <strain evidence="2">AMbin10</strain>
    </source>
</reference>
<feature type="non-terminal residue" evidence="2">
    <location>
        <position position="252"/>
    </location>
</feature>
<dbReference type="SUPFAM" id="SSF53067">
    <property type="entry name" value="Actin-like ATPase domain"/>
    <property type="match status" value="1"/>
</dbReference>
<keyword evidence="1" id="KW-0472">Membrane</keyword>
<comment type="caution">
    <text evidence="2">The sequence shown here is derived from an EMBL/GenBank/DDBJ whole genome shotgun (WGS) entry which is preliminary data.</text>
</comment>
<proteinExistence type="predicted"/>
<keyword evidence="1" id="KW-0812">Transmembrane</keyword>
<dbReference type="InterPro" id="IPR043129">
    <property type="entry name" value="ATPase_NBD"/>
</dbReference>
<accession>A0A2W4R324</accession>
<dbReference type="Gene3D" id="3.30.1490.300">
    <property type="match status" value="1"/>
</dbReference>
<dbReference type="Proteomes" id="UP000249396">
    <property type="component" value="Unassembled WGS sequence"/>
</dbReference>
<organism evidence="2 3">
    <name type="scientific">Candidatus Methylumidiphilus alinenensis</name>
    <dbReference type="NCBI Taxonomy" id="2202197"/>
    <lineage>
        <taxon>Bacteria</taxon>
        <taxon>Pseudomonadati</taxon>
        <taxon>Pseudomonadota</taxon>
        <taxon>Gammaproteobacteria</taxon>
        <taxon>Methylococcales</taxon>
        <taxon>Candidatus Methylumidiphilus</taxon>
    </lineage>
</organism>
<name>A0A2W4R324_9GAMM</name>
<evidence type="ECO:0000313" key="2">
    <source>
        <dbReference type="EMBL" id="PZN74538.1"/>
    </source>
</evidence>